<proteinExistence type="predicted"/>
<evidence type="ECO:0000313" key="2">
    <source>
        <dbReference type="EMBL" id="MCI96280.1"/>
    </source>
</evidence>
<reference evidence="2 3" key="1">
    <citation type="journal article" date="2018" name="Front. Plant Sci.">
        <title>Red Clover (Trifolium pratense) and Zigzag Clover (T. medium) - A Picture of Genomic Similarities and Differences.</title>
        <authorList>
            <person name="Dluhosova J."/>
            <person name="Istvanek J."/>
            <person name="Nedelnik J."/>
            <person name="Repkova J."/>
        </authorList>
    </citation>
    <scope>NUCLEOTIDE SEQUENCE [LARGE SCALE GENOMIC DNA]</scope>
    <source>
        <strain evidence="3">cv. 10/8</strain>
        <tissue evidence="2">Leaf</tissue>
    </source>
</reference>
<feature type="compositionally biased region" description="Acidic residues" evidence="1">
    <location>
        <begin position="1"/>
        <end position="10"/>
    </location>
</feature>
<evidence type="ECO:0000313" key="3">
    <source>
        <dbReference type="Proteomes" id="UP000265520"/>
    </source>
</evidence>
<dbReference type="EMBL" id="LXQA011410489">
    <property type="protein sequence ID" value="MCI96280.1"/>
    <property type="molecule type" value="Genomic_DNA"/>
</dbReference>
<keyword evidence="3" id="KW-1185">Reference proteome</keyword>
<comment type="caution">
    <text evidence="2">The sequence shown here is derived from an EMBL/GenBank/DDBJ whole genome shotgun (WGS) entry which is preliminary data.</text>
</comment>
<evidence type="ECO:0000256" key="1">
    <source>
        <dbReference type="SAM" id="MobiDB-lite"/>
    </source>
</evidence>
<dbReference type="AlphaFoldDB" id="A0A392WC06"/>
<sequence length="45" mass="5056">RGYDEGDWSDESAVSSDSRPLHRHHRNDGGHGNGLFGGRRRLEIP</sequence>
<protein>
    <submittedName>
        <fullName evidence="2">Uncharacterized protein</fullName>
    </submittedName>
</protein>
<feature type="region of interest" description="Disordered" evidence="1">
    <location>
        <begin position="1"/>
        <end position="45"/>
    </location>
</feature>
<feature type="non-terminal residue" evidence="2">
    <location>
        <position position="1"/>
    </location>
</feature>
<dbReference type="Proteomes" id="UP000265520">
    <property type="component" value="Unassembled WGS sequence"/>
</dbReference>
<organism evidence="2 3">
    <name type="scientific">Trifolium medium</name>
    <dbReference type="NCBI Taxonomy" id="97028"/>
    <lineage>
        <taxon>Eukaryota</taxon>
        <taxon>Viridiplantae</taxon>
        <taxon>Streptophyta</taxon>
        <taxon>Embryophyta</taxon>
        <taxon>Tracheophyta</taxon>
        <taxon>Spermatophyta</taxon>
        <taxon>Magnoliopsida</taxon>
        <taxon>eudicotyledons</taxon>
        <taxon>Gunneridae</taxon>
        <taxon>Pentapetalae</taxon>
        <taxon>rosids</taxon>
        <taxon>fabids</taxon>
        <taxon>Fabales</taxon>
        <taxon>Fabaceae</taxon>
        <taxon>Papilionoideae</taxon>
        <taxon>50 kb inversion clade</taxon>
        <taxon>NPAAA clade</taxon>
        <taxon>Hologalegina</taxon>
        <taxon>IRL clade</taxon>
        <taxon>Trifolieae</taxon>
        <taxon>Trifolium</taxon>
    </lineage>
</organism>
<name>A0A392WC06_9FABA</name>
<accession>A0A392WC06</accession>